<dbReference type="EMBL" id="UAVY01000010">
    <property type="protein sequence ID" value="SQB40809.1"/>
    <property type="molecule type" value="Genomic_DNA"/>
</dbReference>
<dbReference type="Proteomes" id="UP000251584">
    <property type="component" value="Unassembled WGS sequence"/>
</dbReference>
<protein>
    <submittedName>
        <fullName evidence="1">Uncharacterized protein</fullName>
    </submittedName>
</protein>
<evidence type="ECO:0000313" key="2">
    <source>
        <dbReference type="Proteomes" id="UP000251584"/>
    </source>
</evidence>
<proteinExistence type="predicted"/>
<organism evidence="1 2">
    <name type="scientific">Citrobacter koseri</name>
    <name type="common">Citrobacter diversus</name>
    <dbReference type="NCBI Taxonomy" id="545"/>
    <lineage>
        <taxon>Bacteria</taxon>
        <taxon>Pseudomonadati</taxon>
        <taxon>Pseudomonadota</taxon>
        <taxon>Gammaproteobacteria</taxon>
        <taxon>Enterobacterales</taxon>
        <taxon>Enterobacteriaceae</taxon>
        <taxon>Citrobacter</taxon>
    </lineage>
</organism>
<reference evidence="1 2" key="1">
    <citation type="submission" date="2018-06" db="EMBL/GenBank/DDBJ databases">
        <authorList>
            <consortium name="Pathogen Informatics"/>
            <person name="Doyle S."/>
        </authorList>
    </citation>
    <scope>NUCLEOTIDE SEQUENCE [LARGE SCALE GENOMIC DNA]</scope>
    <source>
        <strain evidence="1 2">NCTC10786</strain>
    </source>
</reference>
<evidence type="ECO:0000313" key="1">
    <source>
        <dbReference type="EMBL" id="SQB40809.1"/>
    </source>
</evidence>
<dbReference type="AlphaFoldDB" id="A0A2X2YSX6"/>
<gene>
    <name evidence="1" type="ORF">NCTC10786_05931</name>
</gene>
<sequence>MILVARQLQTYAGDLHRNRVVARQFSGTFQMLISARFVTTLLRGFGGQQIVYHRLFSVIGILRHQLLNLLVIAFRQLKQRLFGLLTCAAAFTPDKPAASVRAGAENASQQPTQWRTE</sequence>
<accession>A0A2X2YSX6</accession>
<name>A0A2X2YSX6_CITKO</name>